<reference evidence="3" key="1">
    <citation type="submission" date="2021-02" db="EMBL/GenBank/DDBJ databases">
        <title>Natrosporangium hydrolyticum gen. nov., sp. nov, a haloalkaliphilic actinobacterium from a soda solonchak soil.</title>
        <authorList>
            <person name="Sorokin D.Y."/>
            <person name="Khijniak T.V."/>
            <person name="Zakharycheva A.P."/>
            <person name="Boueva O.V."/>
            <person name="Ariskina E.V."/>
            <person name="Hahnke R.L."/>
            <person name="Bunk B."/>
            <person name="Sproer C."/>
            <person name="Schumann P."/>
            <person name="Evtushenko L.I."/>
            <person name="Kublanov I.V."/>
        </authorList>
    </citation>
    <scope>NUCLEOTIDE SEQUENCE</scope>
    <source>
        <strain evidence="3">DSM 106523</strain>
    </source>
</reference>
<dbReference type="EMBL" id="CP070499">
    <property type="protein sequence ID" value="QSB14265.1"/>
    <property type="molecule type" value="Genomic_DNA"/>
</dbReference>
<accession>A0A895YDK1</accession>
<proteinExistence type="predicted"/>
<keyword evidence="2" id="KW-0812">Transmembrane</keyword>
<feature type="region of interest" description="Disordered" evidence="1">
    <location>
        <begin position="173"/>
        <end position="204"/>
    </location>
</feature>
<dbReference type="KEGG" id="nhy:JQS43_22585"/>
<dbReference type="AlphaFoldDB" id="A0A895YDK1"/>
<dbReference type="InterPro" id="IPR007060">
    <property type="entry name" value="FtsL/DivIC"/>
</dbReference>
<feature type="region of interest" description="Disordered" evidence="1">
    <location>
        <begin position="1"/>
        <end position="54"/>
    </location>
</feature>
<keyword evidence="2" id="KW-1133">Transmembrane helix</keyword>
<gene>
    <name evidence="3" type="ORF">JQS43_22585</name>
</gene>
<dbReference type="RefSeq" id="WP_275580958.1">
    <property type="nucleotide sequence ID" value="NZ_CP070499.1"/>
</dbReference>
<sequence>MRDRSTRPGNARRRPGAAAPTPAAGRPGARPTSSRRPNARGPGGTTRTSAPRPRGRFTARAVVLGFVLAALGLSYVFPLRVYLAQQAEIAELRAAQEQQRSHVADLEAEAALWSDDDYIRIQARRRLYFGEPGEQLLIVPEEDQPPPETGFDPDDVPAPPEIWWDTLWLSIQSASEGPAEPEPPAPGDDADPADPSLPEPEESP</sequence>
<keyword evidence="2" id="KW-0472">Membrane</keyword>
<evidence type="ECO:0000313" key="4">
    <source>
        <dbReference type="Proteomes" id="UP000662857"/>
    </source>
</evidence>
<evidence type="ECO:0000256" key="2">
    <source>
        <dbReference type="SAM" id="Phobius"/>
    </source>
</evidence>
<protein>
    <submittedName>
        <fullName evidence="3">Septum formation initiator family protein</fullName>
    </submittedName>
</protein>
<name>A0A895YDK1_9ACTN</name>
<feature type="transmembrane region" description="Helical" evidence="2">
    <location>
        <begin position="57"/>
        <end position="77"/>
    </location>
</feature>
<organism evidence="3 4">
    <name type="scientific">Natronosporangium hydrolyticum</name>
    <dbReference type="NCBI Taxonomy" id="2811111"/>
    <lineage>
        <taxon>Bacteria</taxon>
        <taxon>Bacillati</taxon>
        <taxon>Actinomycetota</taxon>
        <taxon>Actinomycetes</taxon>
        <taxon>Micromonosporales</taxon>
        <taxon>Micromonosporaceae</taxon>
        <taxon>Natronosporangium</taxon>
    </lineage>
</organism>
<keyword evidence="4" id="KW-1185">Reference proteome</keyword>
<evidence type="ECO:0000256" key="1">
    <source>
        <dbReference type="SAM" id="MobiDB-lite"/>
    </source>
</evidence>
<evidence type="ECO:0000313" key="3">
    <source>
        <dbReference type="EMBL" id="QSB14265.1"/>
    </source>
</evidence>
<dbReference type="Pfam" id="PF04977">
    <property type="entry name" value="DivIC"/>
    <property type="match status" value="1"/>
</dbReference>
<dbReference type="Proteomes" id="UP000662857">
    <property type="component" value="Chromosome"/>
</dbReference>
<feature type="compositionally biased region" description="Low complexity" evidence="1">
    <location>
        <begin position="16"/>
        <end position="32"/>
    </location>
</feature>